<keyword evidence="5" id="KW-1185">Reference proteome</keyword>
<dbReference type="EnsemblPlants" id="Kaladp0011s0824.1.v1.1">
    <property type="protein sequence ID" value="Kaladp0011s0824.1.v1.1"/>
    <property type="gene ID" value="Kaladp0011s0824.v1.1"/>
</dbReference>
<sequence>MFGALWIGRGPRLTSTSGISEEVTNFVVLQGHRVKGLPFEQRLDMSRVISGKEDSDSSFSLPIIDIVGHGVPLEVLEKVKVTGHKFFEMPTEEKRKYLKVNPVQAESVVHLGTSFSPGVAKVYESGRTLYPFYTSLEMILSLIPGHLFAVISINKTTSSERNLNVKHVDRPMSQLLMDPRWWAPGRHRRAPLPSVRR</sequence>
<accession>A0A7N0RIF2</accession>
<evidence type="ECO:0000256" key="2">
    <source>
        <dbReference type="ARBA" id="ARBA00023004"/>
    </source>
</evidence>
<evidence type="ECO:0000256" key="1">
    <source>
        <dbReference type="ARBA" id="ARBA00022723"/>
    </source>
</evidence>
<proteinExistence type="predicted"/>
<feature type="domain" description="Non-haem dioxygenase N-terminal" evidence="3">
    <location>
        <begin position="66"/>
        <end position="113"/>
    </location>
</feature>
<dbReference type="InterPro" id="IPR026992">
    <property type="entry name" value="DIOX_N"/>
</dbReference>
<keyword evidence="2" id="KW-0408">Iron</keyword>
<dbReference type="InterPro" id="IPR027443">
    <property type="entry name" value="IPNS-like_sf"/>
</dbReference>
<dbReference type="Gramene" id="Kaladp0011s0824.1.v1.1">
    <property type="protein sequence ID" value="Kaladp0011s0824.1.v1.1"/>
    <property type="gene ID" value="Kaladp0011s0824.v1.1"/>
</dbReference>
<dbReference type="Gene3D" id="2.60.120.330">
    <property type="entry name" value="B-lactam Antibiotic, Isopenicillin N Synthase, Chain"/>
    <property type="match status" value="1"/>
</dbReference>
<dbReference type="Pfam" id="PF14226">
    <property type="entry name" value="DIOX_N"/>
    <property type="match status" value="1"/>
</dbReference>
<name>A0A7N0RIF2_KALFE</name>
<dbReference type="AlphaFoldDB" id="A0A7N0RIF2"/>
<dbReference type="SUPFAM" id="SSF51197">
    <property type="entry name" value="Clavaminate synthase-like"/>
    <property type="match status" value="1"/>
</dbReference>
<evidence type="ECO:0000313" key="5">
    <source>
        <dbReference type="Proteomes" id="UP000594263"/>
    </source>
</evidence>
<protein>
    <recommendedName>
        <fullName evidence="3">Non-haem dioxygenase N-terminal domain-containing protein</fullName>
    </recommendedName>
</protein>
<evidence type="ECO:0000259" key="3">
    <source>
        <dbReference type="Pfam" id="PF14226"/>
    </source>
</evidence>
<dbReference type="GO" id="GO:0046872">
    <property type="term" value="F:metal ion binding"/>
    <property type="evidence" value="ECO:0007669"/>
    <property type="project" value="UniProtKB-KW"/>
</dbReference>
<dbReference type="Proteomes" id="UP000594263">
    <property type="component" value="Unplaced"/>
</dbReference>
<evidence type="ECO:0000313" key="4">
    <source>
        <dbReference type="EnsemblPlants" id="Kaladp0011s0824.1.v1.1"/>
    </source>
</evidence>
<keyword evidence="1" id="KW-0479">Metal-binding</keyword>
<reference evidence="4" key="1">
    <citation type="submission" date="2021-01" db="UniProtKB">
        <authorList>
            <consortium name="EnsemblPlants"/>
        </authorList>
    </citation>
    <scope>IDENTIFICATION</scope>
</reference>
<organism evidence="4 5">
    <name type="scientific">Kalanchoe fedtschenkoi</name>
    <name type="common">Lavender scallops</name>
    <name type="synonym">South American air plant</name>
    <dbReference type="NCBI Taxonomy" id="63787"/>
    <lineage>
        <taxon>Eukaryota</taxon>
        <taxon>Viridiplantae</taxon>
        <taxon>Streptophyta</taxon>
        <taxon>Embryophyta</taxon>
        <taxon>Tracheophyta</taxon>
        <taxon>Spermatophyta</taxon>
        <taxon>Magnoliopsida</taxon>
        <taxon>eudicotyledons</taxon>
        <taxon>Gunneridae</taxon>
        <taxon>Pentapetalae</taxon>
        <taxon>Saxifragales</taxon>
        <taxon>Crassulaceae</taxon>
        <taxon>Kalanchoe</taxon>
    </lineage>
</organism>